<dbReference type="HOGENOM" id="CLU_047116_0_0_9"/>
<comment type="catalytic activity">
    <reaction evidence="14 15">
        <text>2-formamido-N(1)-(5-O-phospho-beta-D-ribosyl)acetamidine + ATP = 5-amino-1-(5-phospho-beta-D-ribosyl)imidazole + ADP + phosphate + H(+)</text>
        <dbReference type="Rhea" id="RHEA:23032"/>
        <dbReference type="ChEBI" id="CHEBI:15378"/>
        <dbReference type="ChEBI" id="CHEBI:30616"/>
        <dbReference type="ChEBI" id="CHEBI:43474"/>
        <dbReference type="ChEBI" id="CHEBI:137981"/>
        <dbReference type="ChEBI" id="CHEBI:147287"/>
        <dbReference type="ChEBI" id="CHEBI:456216"/>
        <dbReference type="EC" id="6.3.3.1"/>
    </reaction>
</comment>
<feature type="domain" description="PurM-like N-terminal" evidence="16">
    <location>
        <begin position="62"/>
        <end position="167"/>
    </location>
</feature>
<evidence type="ECO:0000256" key="4">
    <source>
        <dbReference type="ARBA" id="ARBA00013047"/>
    </source>
</evidence>
<sequence length="352" mass="38137">MEDMMEKLTYAASGVDIDEGNRAVQLMKSKVASTYTSAVVGDLGAFSGGFSLKDFKHMEEPVLLAATDGVGTKLIIAQMMDKHHSVGQDLVAMCVNDLICQGAKPLFFLDYVATGKVNAEKIANIVGGIADGCKMADCSLIGGETAEMPDMYTEDEYDLAGFAVGIADKAKILDGSRVKEGDVVIGLASSGLHSNGYSLARKLFFDHLGLGINDKINTSIRTIGDLLLVPTKIYVKTIMDILEKYDIKAIAHITGGGLLENVPRVLPDDLDVYINKGSWNMPEIYKEILALDKIEEKELYKSFNMGIGMVVVVNKEEAKTILDHINENSWDDAFIIGTVEKGSKKVILNGNI</sequence>
<evidence type="ECO:0000256" key="3">
    <source>
        <dbReference type="ARBA" id="ARBA00010280"/>
    </source>
</evidence>
<dbReference type="EC" id="6.3.3.1" evidence="4 15"/>
<organism evidence="18 19">
    <name type="scientific">Acetoanaerobium sticklandii (strain ATCC 12662 / DSM 519 / JCM 1433 / CCUG 9281 / NCIMB 10654 / HF)</name>
    <name type="common">Clostridium sticklandii</name>
    <dbReference type="NCBI Taxonomy" id="499177"/>
    <lineage>
        <taxon>Bacteria</taxon>
        <taxon>Bacillati</taxon>
        <taxon>Bacillota</taxon>
        <taxon>Clostridia</taxon>
        <taxon>Peptostreptococcales</taxon>
        <taxon>Filifactoraceae</taxon>
        <taxon>Acetoanaerobium</taxon>
    </lineage>
</organism>
<evidence type="ECO:0000256" key="2">
    <source>
        <dbReference type="ARBA" id="ARBA00004686"/>
    </source>
</evidence>
<keyword evidence="10 15" id="KW-0067">ATP-binding</keyword>
<evidence type="ECO:0000313" key="18">
    <source>
        <dbReference type="EMBL" id="CBH20466.1"/>
    </source>
</evidence>
<protein>
    <recommendedName>
        <fullName evidence="5 15">Phosphoribosylformylglycinamidine cyclo-ligase</fullName>
        <ecNumber evidence="4 15">6.3.3.1</ecNumber>
    </recommendedName>
    <alternativeName>
        <fullName evidence="12 15">AIR synthase</fullName>
    </alternativeName>
    <alternativeName>
        <fullName evidence="13 15">AIRS</fullName>
    </alternativeName>
    <alternativeName>
        <fullName evidence="11 15">Phosphoribosyl-aminoimidazole synthetase</fullName>
    </alternativeName>
</protein>
<dbReference type="Pfam" id="PF02769">
    <property type="entry name" value="AIRS_C"/>
    <property type="match status" value="1"/>
</dbReference>
<feature type="domain" description="PurM-like C-terminal" evidence="17">
    <location>
        <begin position="179"/>
        <end position="345"/>
    </location>
</feature>
<name>E3PUY6_ACESD</name>
<comment type="similarity">
    <text evidence="3 15">Belongs to the AIR synthase family.</text>
</comment>
<dbReference type="UniPathway" id="UPA00074">
    <property type="reaction ID" value="UER00129"/>
</dbReference>
<dbReference type="FunFam" id="3.30.1330.10:FF:000001">
    <property type="entry name" value="Phosphoribosylformylglycinamidine cyclo-ligase"/>
    <property type="match status" value="1"/>
</dbReference>
<evidence type="ECO:0000256" key="9">
    <source>
        <dbReference type="ARBA" id="ARBA00022755"/>
    </source>
</evidence>
<evidence type="ECO:0000256" key="10">
    <source>
        <dbReference type="ARBA" id="ARBA00022840"/>
    </source>
</evidence>
<dbReference type="InterPro" id="IPR036921">
    <property type="entry name" value="PurM-like_N_sf"/>
</dbReference>
<evidence type="ECO:0000256" key="1">
    <source>
        <dbReference type="ARBA" id="ARBA00004496"/>
    </source>
</evidence>
<dbReference type="NCBIfam" id="TIGR00878">
    <property type="entry name" value="purM"/>
    <property type="match status" value="1"/>
</dbReference>
<dbReference type="KEGG" id="cst:CLOST_0336"/>
<keyword evidence="6 15" id="KW-0963">Cytoplasm</keyword>
<proteinExistence type="inferred from homology"/>
<keyword evidence="8 15" id="KW-0547">Nucleotide-binding</keyword>
<reference evidence="19" key="1">
    <citation type="journal article" date="2010" name="BMC Genomics">
        <title>Clostridium sticklandii, a specialist in amino acid degradation:revisiting its metabolism through its genome sequence.</title>
        <authorList>
            <person name="Fonknechten N."/>
            <person name="Chaussonnerie S."/>
            <person name="Tricot S."/>
            <person name="Lajus A."/>
            <person name="Andreesen J.R."/>
            <person name="Perchat N."/>
            <person name="Pelletier E."/>
            <person name="Gouyvenoux M."/>
            <person name="Barbe V."/>
            <person name="Salanoubat M."/>
            <person name="Le Paslier D."/>
            <person name="Weissenbach J."/>
            <person name="Cohen G.N."/>
            <person name="Kreimeyer A."/>
        </authorList>
    </citation>
    <scope>NUCLEOTIDE SEQUENCE [LARGE SCALE GENOMIC DNA]</scope>
    <source>
        <strain evidence="19">ATCC 12662 / DSM 519 / JCM 1433 / CCUG 9281 / NCIMB 10654 / HF</strain>
    </source>
</reference>
<dbReference type="GO" id="GO:0046084">
    <property type="term" value="P:adenine biosynthetic process"/>
    <property type="evidence" value="ECO:0007669"/>
    <property type="project" value="TreeGrafter"/>
</dbReference>
<dbReference type="SUPFAM" id="SSF56042">
    <property type="entry name" value="PurM C-terminal domain-like"/>
    <property type="match status" value="1"/>
</dbReference>
<dbReference type="GO" id="GO:0006189">
    <property type="term" value="P:'de novo' IMP biosynthetic process"/>
    <property type="evidence" value="ECO:0007669"/>
    <property type="project" value="UniProtKB-UniRule"/>
</dbReference>
<evidence type="ECO:0000259" key="17">
    <source>
        <dbReference type="Pfam" id="PF02769"/>
    </source>
</evidence>
<dbReference type="InterPro" id="IPR010918">
    <property type="entry name" value="PurM-like_C_dom"/>
</dbReference>
<evidence type="ECO:0000256" key="15">
    <source>
        <dbReference type="HAMAP-Rule" id="MF_00741"/>
    </source>
</evidence>
<evidence type="ECO:0000256" key="6">
    <source>
        <dbReference type="ARBA" id="ARBA00022490"/>
    </source>
</evidence>
<dbReference type="AlphaFoldDB" id="E3PUY6"/>
<dbReference type="HAMAP" id="MF_00741">
    <property type="entry name" value="AIRS"/>
    <property type="match status" value="1"/>
</dbReference>
<dbReference type="GO" id="GO:0004641">
    <property type="term" value="F:phosphoribosylformylglycinamidine cyclo-ligase activity"/>
    <property type="evidence" value="ECO:0007669"/>
    <property type="project" value="UniProtKB-UniRule"/>
</dbReference>
<evidence type="ECO:0000256" key="8">
    <source>
        <dbReference type="ARBA" id="ARBA00022741"/>
    </source>
</evidence>
<dbReference type="GO" id="GO:0004637">
    <property type="term" value="F:phosphoribosylamine-glycine ligase activity"/>
    <property type="evidence" value="ECO:0007669"/>
    <property type="project" value="TreeGrafter"/>
</dbReference>
<dbReference type="STRING" id="1511.CLOST_0336"/>
<dbReference type="eggNOG" id="COG0150">
    <property type="taxonomic scope" value="Bacteria"/>
</dbReference>
<comment type="subcellular location">
    <subcellularLocation>
        <location evidence="1 15">Cytoplasm</location>
    </subcellularLocation>
</comment>
<dbReference type="GO" id="GO:0005829">
    <property type="term" value="C:cytosol"/>
    <property type="evidence" value="ECO:0007669"/>
    <property type="project" value="TreeGrafter"/>
</dbReference>
<evidence type="ECO:0000256" key="12">
    <source>
        <dbReference type="ARBA" id="ARBA00032931"/>
    </source>
</evidence>
<dbReference type="Gene3D" id="3.90.650.10">
    <property type="entry name" value="PurM-like C-terminal domain"/>
    <property type="match status" value="1"/>
</dbReference>
<dbReference type="PANTHER" id="PTHR10520">
    <property type="entry name" value="TRIFUNCTIONAL PURINE BIOSYNTHETIC PROTEIN ADENOSINE-3-RELATED"/>
    <property type="match status" value="1"/>
</dbReference>
<dbReference type="FunFam" id="3.90.650.10:FF:000011">
    <property type="entry name" value="Phosphoribosylformylglycinamidine cyclo-ligase"/>
    <property type="match status" value="1"/>
</dbReference>
<evidence type="ECO:0000256" key="7">
    <source>
        <dbReference type="ARBA" id="ARBA00022598"/>
    </source>
</evidence>
<dbReference type="Proteomes" id="UP000007041">
    <property type="component" value="Chromosome"/>
</dbReference>
<evidence type="ECO:0000313" key="19">
    <source>
        <dbReference type="Proteomes" id="UP000007041"/>
    </source>
</evidence>
<dbReference type="InterPro" id="IPR004733">
    <property type="entry name" value="PurM_cligase"/>
</dbReference>
<accession>E3PUY6</accession>
<evidence type="ECO:0000256" key="11">
    <source>
        <dbReference type="ARBA" id="ARBA00031908"/>
    </source>
</evidence>
<evidence type="ECO:0000256" key="13">
    <source>
        <dbReference type="ARBA" id="ARBA00033093"/>
    </source>
</evidence>
<dbReference type="Pfam" id="PF00586">
    <property type="entry name" value="AIRS"/>
    <property type="match status" value="1"/>
</dbReference>
<comment type="pathway">
    <text evidence="2 15">Purine metabolism; IMP biosynthesis via de novo pathway; 5-amino-1-(5-phospho-D-ribosyl)imidazole from N(2)-formyl-N(1)-(5-phospho-D-ribosyl)glycinamide: step 2/2.</text>
</comment>
<keyword evidence="7 15" id="KW-0436">Ligase</keyword>
<evidence type="ECO:0000259" key="16">
    <source>
        <dbReference type="Pfam" id="PF00586"/>
    </source>
</evidence>
<evidence type="ECO:0000256" key="5">
    <source>
        <dbReference type="ARBA" id="ARBA00020367"/>
    </source>
</evidence>
<dbReference type="CDD" id="cd02196">
    <property type="entry name" value="PurM"/>
    <property type="match status" value="1"/>
</dbReference>
<dbReference type="GO" id="GO:0005524">
    <property type="term" value="F:ATP binding"/>
    <property type="evidence" value="ECO:0007669"/>
    <property type="project" value="UniProtKB-KW"/>
</dbReference>
<dbReference type="EMBL" id="FP565809">
    <property type="protein sequence ID" value="CBH20466.1"/>
    <property type="molecule type" value="Genomic_DNA"/>
</dbReference>
<gene>
    <name evidence="15 18" type="primary">purM</name>
    <name evidence="18" type="ordered locus">CLOST_0336</name>
</gene>
<keyword evidence="19" id="KW-1185">Reference proteome</keyword>
<keyword evidence="9 15" id="KW-0658">Purine biosynthesis</keyword>
<dbReference type="InterPro" id="IPR016188">
    <property type="entry name" value="PurM-like_N"/>
</dbReference>
<dbReference type="InterPro" id="IPR036676">
    <property type="entry name" value="PurM-like_C_sf"/>
</dbReference>
<dbReference type="PANTHER" id="PTHR10520:SF12">
    <property type="entry name" value="TRIFUNCTIONAL PURINE BIOSYNTHETIC PROTEIN ADENOSINE-3"/>
    <property type="match status" value="1"/>
</dbReference>
<dbReference type="SUPFAM" id="SSF55326">
    <property type="entry name" value="PurM N-terminal domain-like"/>
    <property type="match status" value="1"/>
</dbReference>
<dbReference type="Gene3D" id="3.30.1330.10">
    <property type="entry name" value="PurM-like, N-terminal domain"/>
    <property type="match status" value="1"/>
</dbReference>
<evidence type="ECO:0000256" key="14">
    <source>
        <dbReference type="ARBA" id="ARBA00049057"/>
    </source>
</evidence>